<evidence type="ECO:0000259" key="2">
    <source>
        <dbReference type="Pfam" id="PF13976"/>
    </source>
</evidence>
<dbReference type="InterPro" id="IPR025724">
    <property type="entry name" value="GAG-pre-integrase_dom"/>
</dbReference>
<dbReference type="AlphaFoldDB" id="A0A484N6H4"/>
<gene>
    <name evidence="3" type="ORF">CCAM_LOCUS15161</name>
    <name evidence="4" type="ORF">CCAM_LOCUS37614</name>
</gene>
<proteinExistence type="predicted"/>
<feature type="compositionally biased region" description="Basic residues" evidence="1">
    <location>
        <begin position="43"/>
        <end position="61"/>
    </location>
</feature>
<dbReference type="OrthoDB" id="1304528at2759"/>
<name>A0A484N6H4_9ASTE</name>
<dbReference type="Pfam" id="PF13976">
    <property type="entry name" value="gag_pre-integrs"/>
    <property type="match status" value="1"/>
</dbReference>
<organism evidence="4 5">
    <name type="scientific">Cuscuta campestris</name>
    <dbReference type="NCBI Taxonomy" id="132261"/>
    <lineage>
        <taxon>Eukaryota</taxon>
        <taxon>Viridiplantae</taxon>
        <taxon>Streptophyta</taxon>
        <taxon>Embryophyta</taxon>
        <taxon>Tracheophyta</taxon>
        <taxon>Spermatophyta</taxon>
        <taxon>Magnoliopsida</taxon>
        <taxon>eudicotyledons</taxon>
        <taxon>Gunneridae</taxon>
        <taxon>Pentapetalae</taxon>
        <taxon>asterids</taxon>
        <taxon>lamiids</taxon>
        <taxon>Solanales</taxon>
        <taxon>Convolvulaceae</taxon>
        <taxon>Cuscuteae</taxon>
        <taxon>Cuscuta</taxon>
        <taxon>Cuscuta subgen. Grammica</taxon>
        <taxon>Cuscuta sect. Cleistogrammica</taxon>
    </lineage>
</organism>
<accession>A0A484N6H4</accession>
<protein>
    <recommendedName>
        <fullName evidence="2">GAG-pre-integrase domain-containing protein</fullName>
    </recommendedName>
</protein>
<dbReference type="EMBL" id="OOIL02005786">
    <property type="protein sequence ID" value="VFQ95838.1"/>
    <property type="molecule type" value="Genomic_DNA"/>
</dbReference>
<evidence type="ECO:0000313" key="5">
    <source>
        <dbReference type="Proteomes" id="UP000595140"/>
    </source>
</evidence>
<feature type="domain" description="GAG-pre-integrase" evidence="2">
    <location>
        <begin position="1"/>
        <end position="35"/>
    </location>
</feature>
<evidence type="ECO:0000256" key="1">
    <source>
        <dbReference type="SAM" id="MobiDB-lite"/>
    </source>
</evidence>
<dbReference type="EMBL" id="OOIL02001186">
    <property type="protein sequence ID" value="VFQ73385.1"/>
    <property type="molecule type" value="Genomic_DNA"/>
</dbReference>
<feature type="region of interest" description="Disordered" evidence="1">
    <location>
        <begin position="43"/>
        <end position="67"/>
    </location>
</feature>
<dbReference type="Proteomes" id="UP000595140">
    <property type="component" value="Unassembled WGS sequence"/>
</dbReference>
<evidence type="ECO:0000313" key="4">
    <source>
        <dbReference type="EMBL" id="VFQ95838.1"/>
    </source>
</evidence>
<evidence type="ECO:0000313" key="3">
    <source>
        <dbReference type="EMBL" id="VFQ73385.1"/>
    </source>
</evidence>
<reference evidence="4 5" key="1">
    <citation type="submission" date="2018-04" db="EMBL/GenBank/DDBJ databases">
        <authorList>
            <person name="Vogel A."/>
        </authorList>
    </citation>
    <scope>NUCLEOTIDE SEQUENCE [LARGE SCALE GENOMIC DNA]</scope>
</reference>
<keyword evidence="5" id="KW-1185">Reference proteome</keyword>
<sequence>MDHLNKLVSKDLVIGVPKLKFEKNLICDACQKGKQVLMMMMKKSLRKRKRKKRKRRNKRSFLRNGEH</sequence>